<dbReference type="EC" id="2.7.7.19" evidence="2"/>
<dbReference type="InParanoid" id="A0A1X2HIK8"/>
<keyword evidence="3" id="KW-0479">Metal-binding</keyword>
<dbReference type="Pfam" id="PF22600">
    <property type="entry name" value="MTPAP-like_central"/>
    <property type="match status" value="1"/>
</dbReference>
<sequence>MGDEEEFISLDDAAEGSRNFRQAASPVVSRLSNLPKRPPDFFPWLQNWDPSTIPAPLTATKMLQHEMKHVLHYLEPKPHEVKLREYLLFKLKSVIQSTFPQSEVVVFGSHATGLYLADSDIDICIRDYVETKRGLRMLERKFTEKGLCQSHQLILKAKIPIMKMVDSLTELQVDISFAKPSDPENTSVAYIKEKAAEYPVLRPLTLLLKQMLASRKLNEVFHGGLGGYAIVCMVISFLQRHPHTDLDMMENPMENIGTLFLQMIQLYGANFNFPEVGIDVEDRGRYFYKDGDGDYARSSRPVYTINDPTQWRNDLGVKSYQAEQVQEVMEIVYNNVRNKANLCQADIDDDLALPFHDRRLVSFWSVAFPIHIETRYKRSLMNLVSKKKEWRREQEFCNRFGF</sequence>
<dbReference type="GO" id="GO:0031499">
    <property type="term" value="C:TRAMP complex"/>
    <property type="evidence" value="ECO:0007669"/>
    <property type="project" value="TreeGrafter"/>
</dbReference>
<dbReference type="FunCoup" id="A0A1X2HIK8">
    <property type="interactions" value="66"/>
</dbReference>
<dbReference type="EMBL" id="MCGN01000003">
    <property type="protein sequence ID" value="ORY98934.1"/>
    <property type="molecule type" value="Genomic_DNA"/>
</dbReference>
<dbReference type="PANTHER" id="PTHR23092:SF15">
    <property type="entry name" value="INACTIVE NON-CANONICAL POLY(A) RNA POLYMERASE PROTEIN TRF4-2-RELATED"/>
    <property type="match status" value="1"/>
</dbReference>
<dbReference type="SUPFAM" id="SSF81631">
    <property type="entry name" value="PAP/OAS1 substrate-binding domain"/>
    <property type="match status" value="1"/>
</dbReference>
<dbReference type="GO" id="GO:0031123">
    <property type="term" value="P:RNA 3'-end processing"/>
    <property type="evidence" value="ECO:0007669"/>
    <property type="project" value="TreeGrafter"/>
</dbReference>
<dbReference type="InterPro" id="IPR045862">
    <property type="entry name" value="Trf4-like"/>
</dbReference>
<dbReference type="OMA" id="LREANIC"/>
<dbReference type="InterPro" id="IPR043519">
    <property type="entry name" value="NT_sf"/>
</dbReference>
<dbReference type="CDD" id="cd05402">
    <property type="entry name" value="NT_PAP_TUTase"/>
    <property type="match status" value="1"/>
</dbReference>
<dbReference type="AlphaFoldDB" id="A0A1X2HIK8"/>
<dbReference type="PANTHER" id="PTHR23092">
    <property type="entry name" value="POLY(A) RNA POLYMERASE"/>
    <property type="match status" value="1"/>
</dbReference>
<evidence type="ECO:0000259" key="6">
    <source>
        <dbReference type="Pfam" id="PF22600"/>
    </source>
</evidence>
<name>A0A1X2HIK8_SYNRA</name>
<accession>A0A1X2HIK8</accession>
<keyword evidence="8" id="KW-1185">Reference proteome</keyword>
<comment type="caution">
    <text evidence="7">The sequence shown here is derived from an EMBL/GenBank/DDBJ whole genome shotgun (WGS) entry which is preliminary data.</text>
</comment>
<evidence type="ECO:0000256" key="4">
    <source>
        <dbReference type="ARBA" id="ARBA00022842"/>
    </source>
</evidence>
<dbReference type="InterPro" id="IPR002058">
    <property type="entry name" value="PAP_assoc"/>
</dbReference>
<dbReference type="GO" id="GO:1990817">
    <property type="term" value="F:poly(A) RNA polymerase activity"/>
    <property type="evidence" value="ECO:0007669"/>
    <property type="project" value="UniProtKB-EC"/>
</dbReference>
<feature type="domain" description="Poly(A) RNA polymerase mitochondrial-like central palm" evidence="6">
    <location>
        <begin position="63"/>
        <end position="186"/>
    </location>
</feature>
<dbReference type="Gene3D" id="1.10.1410.10">
    <property type="match status" value="1"/>
</dbReference>
<dbReference type="STRING" id="13706.A0A1X2HIK8"/>
<evidence type="ECO:0000256" key="3">
    <source>
        <dbReference type="ARBA" id="ARBA00022723"/>
    </source>
</evidence>
<evidence type="ECO:0000259" key="5">
    <source>
        <dbReference type="Pfam" id="PF03828"/>
    </source>
</evidence>
<comment type="similarity">
    <text evidence="1">Belongs to the DNA polymerase type-B-like family.</text>
</comment>
<proteinExistence type="inferred from homology"/>
<dbReference type="InterPro" id="IPR054708">
    <property type="entry name" value="MTPAP-like_central"/>
</dbReference>
<gene>
    <name evidence="7" type="ORF">BCR43DRAFT_513084</name>
</gene>
<dbReference type="SUPFAM" id="SSF81301">
    <property type="entry name" value="Nucleotidyltransferase"/>
    <property type="match status" value="1"/>
</dbReference>
<keyword evidence="4" id="KW-0460">Magnesium</keyword>
<evidence type="ECO:0000313" key="7">
    <source>
        <dbReference type="EMBL" id="ORY98934.1"/>
    </source>
</evidence>
<evidence type="ECO:0000256" key="1">
    <source>
        <dbReference type="ARBA" id="ARBA00008593"/>
    </source>
</evidence>
<dbReference type="GO" id="GO:0046872">
    <property type="term" value="F:metal ion binding"/>
    <property type="evidence" value="ECO:0007669"/>
    <property type="project" value="UniProtKB-KW"/>
</dbReference>
<dbReference type="Pfam" id="PF03828">
    <property type="entry name" value="PAP_assoc"/>
    <property type="match status" value="1"/>
</dbReference>
<evidence type="ECO:0000313" key="8">
    <source>
        <dbReference type="Proteomes" id="UP000242180"/>
    </source>
</evidence>
<protein>
    <recommendedName>
        <fullName evidence="2">polynucleotide adenylyltransferase</fullName>
        <ecNumber evidence="2">2.7.7.19</ecNumber>
    </recommendedName>
</protein>
<reference evidence="7 8" key="1">
    <citation type="submission" date="2016-07" db="EMBL/GenBank/DDBJ databases">
        <title>Pervasive Adenine N6-methylation of Active Genes in Fungi.</title>
        <authorList>
            <consortium name="DOE Joint Genome Institute"/>
            <person name="Mondo S.J."/>
            <person name="Dannebaum R.O."/>
            <person name="Kuo R.C."/>
            <person name="Labutti K."/>
            <person name="Haridas S."/>
            <person name="Kuo A."/>
            <person name="Salamov A."/>
            <person name="Ahrendt S.R."/>
            <person name="Lipzen A."/>
            <person name="Sullivan W."/>
            <person name="Andreopoulos W.B."/>
            <person name="Clum A."/>
            <person name="Lindquist E."/>
            <person name="Daum C."/>
            <person name="Ramamoorthy G.K."/>
            <person name="Gryganskyi A."/>
            <person name="Culley D."/>
            <person name="Magnuson J.K."/>
            <person name="James T.Y."/>
            <person name="O'Malley M.A."/>
            <person name="Stajich J.E."/>
            <person name="Spatafora J.W."/>
            <person name="Visel A."/>
            <person name="Grigoriev I.V."/>
        </authorList>
    </citation>
    <scope>NUCLEOTIDE SEQUENCE [LARGE SCALE GENOMIC DNA]</scope>
    <source>
        <strain evidence="7 8">NRRL 2496</strain>
    </source>
</reference>
<dbReference type="GO" id="GO:0010605">
    <property type="term" value="P:negative regulation of macromolecule metabolic process"/>
    <property type="evidence" value="ECO:0007669"/>
    <property type="project" value="UniProtKB-ARBA"/>
</dbReference>
<organism evidence="7 8">
    <name type="scientific">Syncephalastrum racemosum</name>
    <name type="common">Filamentous fungus</name>
    <dbReference type="NCBI Taxonomy" id="13706"/>
    <lineage>
        <taxon>Eukaryota</taxon>
        <taxon>Fungi</taxon>
        <taxon>Fungi incertae sedis</taxon>
        <taxon>Mucoromycota</taxon>
        <taxon>Mucoromycotina</taxon>
        <taxon>Mucoromycetes</taxon>
        <taxon>Mucorales</taxon>
        <taxon>Syncephalastraceae</taxon>
        <taxon>Syncephalastrum</taxon>
    </lineage>
</organism>
<dbReference type="GO" id="GO:0003729">
    <property type="term" value="F:mRNA binding"/>
    <property type="evidence" value="ECO:0007669"/>
    <property type="project" value="TreeGrafter"/>
</dbReference>
<dbReference type="GO" id="GO:0005730">
    <property type="term" value="C:nucleolus"/>
    <property type="evidence" value="ECO:0007669"/>
    <property type="project" value="TreeGrafter"/>
</dbReference>
<dbReference type="Proteomes" id="UP000242180">
    <property type="component" value="Unassembled WGS sequence"/>
</dbReference>
<evidence type="ECO:0000256" key="2">
    <source>
        <dbReference type="ARBA" id="ARBA00012388"/>
    </source>
</evidence>
<dbReference type="GO" id="GO:0043634">
    <property type="term" value="P:polyadenylation-dependent ncRNA catabolic process"/>
    <property type="evidence" value="ECO:0007669"/>
    <property type="project" value="TreeGrafter"/>
</dbReference>
<dbReference type="OrthoDB" id="273917at2759"/>
<feature type="domain" description="PAP-associated" evidence="5">
    <location>
        <begin position="255"/>
        <end position="308"/>
    </location>
</feature>
<dbReference type="Gene3D" id="3.30.460.10">
    <property type="entry name" value="Beta Polymerase, domain 2"/>
    <property type="match status" value="1"/>
</dbReference>